<name>A0A1H4N3B5_9HYPH</name>
<proteinExistence type="predicted"/>
<gene>
    <name evidence="1" type="ORF">SAMN05216452_3595</name>
</gene>
<sequence length="120" mass="13344">MQTVLPERHETASSSLELVELELALKHQDFVELGFEGAVRQALDQINGRLLFHMRLDGMNDCDWVAAVVLEEHDEHAYALVVQRTGGGSLEVEDINTSELPVARIVNAYAGLMTSLDRVQ</sequence>
<dbReference type="RefSeq" id="WP_007009301.1">
    <property type="nucleotide sequence ID" value="NZ_FNSL01000001.1"/>
</dbReference>
<organism evidence="1 2">
    <name type="scientific">Nitratireductor aquibiodomus</name>
    <dbReference type="NCBI Taxonomy" id="204799"/>
    <lineage>
        <taxon>Bacteria</taxon>
        <taxon>Pseudomonadati</taxon>
        <taxon>Pseudomonadota</taxon>
        <taxon>Alphaproteobacteria</taxon>
        <taxon>Hyphomicrobiales</taxon>
        <taxon>Phyllobacteriaceae</taxon>
        <taxon>Nitratireductor</taxon>
    </lineage>
</organism>
<dbReference type="AlphaFoldDB" id="A0A1H4N3B5"/>
<dbReference type="EMBL" id="FNSL01000001">
    <property type="protein sequence ID" value="SEB89769.1"/>
    <property type="molecule type" value="Genomic_DNA"/>
</dbReference>
<dbReference type="Proteomes" id="UP000199064">
    <property type="component" value="Unassembled WGS sequence"/>
</dbReference>
<reference evidence="2" key="1">
    <citation type="submission" date="2016-10" db="EMBL/GenBank/DDBJ databases">
        <authorList>
            <person name="Varghese N."/>
            <person name="Submissions S."/>
        </authorList>
    </citation>
    <scope>NUCLEOTIDE SEQUENCE [LARGE SCALE GENOMIC DNA]</scope>
    <source>
        <strain evidence="2">ES.061</strain>
    </source>
</reference>
<evidence type="ECO:0000313" key="1">
    <source>
        <dbReference type="EMBL" id="SEB89769.1"/>
    </source>
</evidence>
<keyword evidence="2" id="KW-1185">Reference proteome</keyword>
<evidence type="ECO:0000313" key="2">
    <source>
        <dbReference type="Proteomes" id="UP000199064"/>
    </source>
</evidence>
<accession>A0A1H4N3B5</accession>
<protein>
    <submittedName>
        <fullName evidence="1">Uncharacterized protein</fullName>
    </submittedName>
</protein>